<protein>
    <submittedName>
        <fullName evidence="1">Uncharacterized protein</fullName>
    </submittedName>
</protein>
<comment type="caution">
    <text evidence="1">The sequence shown here is derived from an EMBL/GenBank/DDBJ whole genome shotgun (WGS) entry which is preliminary data.</text>
</comment>
<dbReference type="Proteomes" id="UP000094741">
    <property type="component" value="Unassembled WGS sequence"/>
</dbReference>
<accession>A0A1E5BIP1</accession>
<gene>
    <name evidence="1" type="ORF">A1QO_04150</name>
</gene>
<dbReference type="EMBL" id="AJYQ02000020">
    <property type="protein sequence ID" value="OEE37304.1"/>
    <property type="molecule type" value="Genomic_DNA"/>
</dbReference>
<evidence type="ECO:0000313" key="1">
    <source>
        <dbReference type="EMBL" id="OEE37304.1"/>
    </source>
</evidence>
<name>A0A1E5BIP1_9VIBR</name>
<reference evidence="1 2" key="1">
    <citation type="journal article" date="2012" name="Science">
        <title>Ecological populations of bacteria act as socially cohesive units of antibiotic production and resistance.</title>
        <authorList>
            <person name="Cordero O.X."/>
            <person name="Wildschutte H."/>
            <person name="Kirkup B."/>
            <person name="Proehl S."/>
            <person name="Ngo L."/>
            <person name="Hussain F."/>
            <person name="Le Roux F."/>
            <person name="Mincer T."/>
            <person name="Polz M.F."/>
        </authorList>
    </citation>
    <scope>NUCLEOTIDE SEQUENCE [LARGE SCALE GENOMIC DNA]</scope>
    <source>
        <strain evidence="1 2">ZF-129</strain>
    </source>
</reference>
<dbReference type="STRING" id="1187848.A1QO_04150"/>
<proteinExistence type="predicted"/>
<sequence>MDQYDPEQLKQDKSIQLNTRIAKRDQSTESILKTFDIDFDVSYENITLEVNHGPVTVTDRPDQCYSCHGKGRIQGLFGTSECAICHGTGLDLSNPLAVIQWQKACLQWAKNTINTQRETMKLCGVTKGQIEDAKRNEMYAKTNRFID</sequence>
<dbReference type="AlphaFoldDB" id="A0A1E5BIP1"/>
<organism evidence="1 2">
    <name type="scientific">Vibrio genomosp. F10 str. ZF-129</name>
    <dbReference type="NCBI Taxonomy" id="1187848"/>
    <lineage>
        <taxon>Bacteria</taxon>
        <taxon>Pseudomonadati</taxon>
        <taxon>Pseudomonadota</taxon>
        <taxon>Gammaproteobacteria</taxon>
        <taxon>Vibrionales</taxon>
        <taxon>Vibrionaceae</taxon>
        <taxon>Vibrio</taxon>
    </lineage>
</organism>
<dbReference type="OrthoDB" id="5883640at2"/>
<dbReference type="RefSeq" id="WP_017041784.1">
    <property type="nucleotide sequence ID" value="NZ_AJYQ02000020.1"/>
</dbReference>
<evidence type="ECO:0000313" key="2">
    <source>
        <dbReference type="Proteomes" id="UP000094741"/>
    </source>
</evidence>